<dbReference type="InterPro" id="IPR036388">
    <property type="entry name" value="WH-like_DNA-bd_sf"/>
</dbReference>
<comment type="caution">
    <text evidence="2">The sequence shown here is derived from an EMBL/GenBank/DDBJ whole genome shotgun (WGS) entry which is preliminary data.</text>
</comment>
<dbReference type="AlphaFoldDB" id="A0A1G2BBR7"/>
<reference evidence="2 3" key="1">
    <citation type="journal article" date="2016" name="Nat. Commun.">
        <title>Thousands of microbial genomes shed light on interconnected biogeochemical processes in an aquifer system.</title>
        <authorList>
            <person name="Anantharaman K."/>
            <person name="Brown C.T."/>
            <person name="Hug L.A."/>
            <person name="Sharon I."/>
            <person name="Castelle C.J."/>
            <person name="Probst A.J."/>
            <person name="Thomas B.C."/>
            <person name="Singh A."/>
            <person name="Wilkins M.J."/>
            <person name="Karaoz U."/>
            <person name="Brodie E.L."/>
            <person name="Williams K.H."/>
            <person name="Hubbard S.S."/>
            <person name="Banfield J.F."/>
        </authorList>
    </citation>
    <scope>NUCLEOTIDE SEQUENCE [LARGE SCALE GENOMIC DNA]</scope>
</reference>
<feature type="domain" description="Transcription regulator TrmB N-terminal" evidence="1">
    <location>
        <begin position="11"/>
        <end position="78"/>
    </location>
</feature>
<protein>
    <recommendedName>
        <fullName evidence="1">Transcription regulator TrmB N-terminal domain-containing protein</fullName>
    </recommendedName>
</protein>
<evidence type="ECO:0000313" key="2">
    <source>
        <dbReference type="EMBL" id="OGY86465.1"/>
    </source>
</evidence>
<dbReference type="InterPro" id="IPR051797">
    <property type="entry name" value="TrmB-like"/>
</dbReference>
<name>A0A1G2BBR7_9BACT</name>
<dbReference type="Gene3D" id="1.10.10.10">
    <property type="entry name" value="Winged helix-like DNA-binding domain superfamily/Winged helix DNA-binding domain"/>
    <property type="match status" value="1"/>
</dbReference>
<accession>A0A1G2BBR7</accession>
<dbReference type="PANTHER" id="PTHR34293:SF1">
    <property type="entry name" value="HTH-TYPE TRANSCRIPTIONAL REGULATOR TRMBL2"/>
    <property type="match status" value="1"/>
</dbReference>
<proteinExistence type="predicted"/>
<evidence type="ECO:0000259" key="1">
    <source>
        <dbReference type="Pfam" id="PF01978"/>
    </source>
</evidence>
<gene>
    <name evidence="2" type="ORF">A2319_03115</name>
</gene>
<evidence type="ECO:0000313" key="3">
    <source>
        <dbReference type="Proteomes" id="UP000176420"/>
    </source>
</evidence>
<dbReference type="Proteomes" id="UP000176420">
    <property type="component" value="Unassembled WGS sequence"/>
</dbReference>
<sequence>MANEKELEQLLSQLHFTPNETAVYLALFDVGQGKAGDIIKKTGFHRNIIYRALDELIARKLVHKISKRGVFYYEPATPKPLIEEAQKQQEIATIVAKELSNRKAQAKSEVYVLSDKDGVEDLFNTVLAEGEDLYLLGANALALKRYPDIFEKFERRRIKKGITRHHLSTQATRGLHFNDLPNTTAKYLPKEFSSPMVIWIFGNKVAQALWENTETIFLIENKALADDYRRYFRLLWNQNVTTFSGKDSPKYAFGDILDTLQPGDTLYIMGAYEFNPAFRKVVLDFHALRVQRKIKAHILFNEDAKQLQTAFSNMPYTEARQMEKGVFTPAVFLLYGNKTLISLGNEFSFFQIESNTATQAFKVYFELLWKKANK</sequence>
<dbReference type="InterPro" id="IPR002831">
    <property type="entry name" value="Tscrpt_reg_TrmB_N"/>
</dbReference>
<dbReference type="Pfam" id="PF01978">
    <property type="entry name" value="TrmB"/>
    <property type="match status" value="1"/>
</dbReference>
<organism evidence="2 3">
    <name type="scientific">Candidatus Kerfeldbacteria bacterium RIFOXYB2_FULL_38_14</name>
    <dbReference type="NCBI Taxonomy" id="1798547"/>
    <lineage>
        <taxon>Bacteria</taxon>
        <taxon>Candidatus Kerfeldiibacteriota</taxon>
    </lineage>
</organism>
<dbReference type="PANTHER" id="PTHR34293">
    <property type="entry name" value="HTH-TYPE TRANSCRIPTIONAL REGULATOR TRMBL2"/>
    <property type="match status" value="1"/>
</dbReference>
<dbReference type="InterPro" id="IPR036390">
    <property type="entry name" value="WH_DNA-bd_sf"/>
</dbReference>
<dbReference type="SUPFAM" id="SSF46785">
    <property type="entry name" value="Winged helix' DNA-binding domain"/>
    <property type="match status" value="1"/>
</dbReference>
<dbReference type="EMBL" id="MHKI01000019">
    <property type="protein sequence ID" value="OGY86465.1"/>
    <property type="molecule type" value="Genomic_DNA"/>
</dbReference>